<accession>K1QT14</accession>
<dbReference type="AlphaFoldDB" id="K1QT14"/>
<protein>
    <submittedName>
        <fullName evidence="11">E3 ubiquitin-protein ligase HRD1</fullName>
    </submittedName>
</protein>
<proteinExistence type="predicted"/>
<keyword evidence="4" id="KW-0812">Transmembrane</keyword>
<keyword evidence="6" id="KW-0863">Zinc-finger</keyword>
<evidence type="ECO:0000256" key="5">
    <source>
        <dbReference type="ARBA" id="ARBA00022723"/>
    </source>
</evidence>
<feature type="domain" description="E3 ubiquitin-protein ligase synoviolin-like TPR repeats" evidence="10">
    <location>
        <begin position="3"/>
        <end position="56"/>
    </location>
</feature>
<organism evidence="11">
    <name type="scientific">Magallana gigas</name>
    <name type="common">Pacific oyster</name>
    <name type="synonym">Crassostrea gigas</name>
    <dbReference type="NCBI Taxonomy" id="29159"/>
    <lineage>
        <taxon>Eukaryota</taxon>
        <taxon>Metazoa</taxon>
        <taxon>Spiralia</taxon>
        <taxon>Lophotrochozoa</taxon>
        <taxon>Mollusca</taxon>
        <taxon>Bivalvia</taxon>
        <taxon>Autobranchia</taxon>
        <taxon>Pteriomorphia</taxon>
        <taxon>Ostreida</taxon>
        <taxon>Ostreoidea</taxon>
        <taxon>Ostreidae</taxon>
        <taxon>Magallana</taxon>
    </lineage>
</organism>
<reference evidence="11" key="1">
    <citation type="journal article" date="2012" name="Nature">
        <title>The oyster genome reveals stress adaptation and complexity of shell formation.</title>
        <authorList>
            <person name="Zhang G."/>
            <person name="Fang X."/>
            <person name="Guo X."/>
            <person name="Li L."/>
            <person name="Luo R."/>
            <person name="Xu F."/>
            <person name="Yang P."/>
            <person name="Zhang L."/>
            <person name="Wang X."/>
            <person name="Qi H."/>
            <person name="Xiong Z."/>
            <person name="Que H."/>
            <person name="Xie Y."/>
            <person name="Holland P.W."/>
            <person name="Paps J."/>
            <person name="Zhu Y."/>
            <person name="Wu F."/>
            <person name="Chen Y."/>
            <person name="Wang J."/>
            <person name="Peng C."/>
            <person name="Meng J."/>
            <person name="Yang L."/>
            <person name="Liu J."/>
            <person name="Wen B."/>
            <person name="Zhang N."/>
            <person name="Huang Z."/>
            <person name="Zhu Q."/>
            <person name="Feng Y."/>
            <person name="Mount A."/>
            <person name="Hedgecock D."/>
            <person name="Xu Z."/>
            <person name="Liu Y."/>
            <person name="Domazet-Loso T."/>
            <person name="Du Y."/>
            <person name="Sun X."/>
            <person name="Zhang S."/>
            <person name="Liu B."/>
            <person name="Cheng P."/>
            <person name="Jiang X."/>
            <person name="Li J."/>
            <person name="Fan D."/>
            <person name="Wang W."/>
            <person name="Fu W."/>
            <person name="Wang T."/>
            <person name="Wang B."/>
            <person name="Zhang J."/>
            <person name="Peng Z."/>
            <person name="Li Y."/>
            <person name="Li N."/>
            <person name="Wang J."/>
            <person name="Chen M."/>
            <person name="He Y."/>
            <person name="Tan F."/>
            <person name="Song X."/>
            <person name="Zheng Q."/>
            <person name="Huang R."/>
            <person name="Yang H."/>
            <person name="Du X."/>
            <person name="Chen L."/>
            <person name="Yang M."/>
            <person name="Gaffney P.M."/>
            <person name="Wang S."/>
            <person name="Luo L."/>
            <person name="She Z."/>
            <person name="Ming Y."/>
            <person name="Huang W."/>
            <person name="Zhang S."/>
            <person name="Huang B."/>
            <person name="Zhang Y."/>
            <person name="Qu T."/>
            <person name="Ni P."/>
            <person name="Miao G."/>
            <person name="Wang J."/>
            <person name="Wang Q."/>
            <person name="Steinberg C.E."/>
            <person name="Wang H."/>
            <person name="Li N."/>
            <person name="Qian L."/>
            <person name="Zhang G."/>
            <person name="Li Y."/>
            <person name="Yang H."/>
            <person name="Liu X."/>
            <person name="Wang J."/>
            <person name="Yin Y."/>
            <person name="Wang J."/>
        </authorList>
    </citation>
    <scope>NUCLEOTIDE SEQUENCE [LARGE SCALE GENOMIC DNA]</scope>
    <source>
        <strain evidence="11">05x7-T-G4-1.051#20</strain>
    </source>
</reference>
<evidence type="ECO:0000313" key="11">
    <source>
        <dbReference type="EMBL" id="EKC24736.1"/>
    </source>
</evidence>
<evidence type="ECO:0000259" key="10">
    <source>
        <dbReference type="Pfam" id="PF25563"/>
    </source>
</evidence>
<keyword evidence="3" id="KW-0808">Transferase</keyword>
<keyword evidence="7" id="KW-0862">Zinc</keyword>
<comment type="pathway">
    <text evidence="2">Protein modification; protein ubiquitination.</text>
</comment>
<dbReference type="HOGENOM" id="CLU_2760280_0_0_1"/>
<keyword evidence="9" id="KW-0472">Membrane</keyword>
<evidence type="ECO:0000256" key="4">
    <source>
        <dbReference type="ARBA" id="ARBA00022692"/>
    </source>
</evidence>
<evidence type="ECO:0000256" key="7">
    <source>
        <dbReference type="ARBA" id="ARBA00022833"/>
    </source>
</evidence>
<evidence type="ECO:0000256" key="8">
    <source>
        <dbReference type="ARBA" id="ARBA00022989"/>
    </source>
</evidence>
<dbReference type="EMBL" id="JH818227">
    <property type="protein sequence ID" value="EKC24736.1"/>
    <property type="molecule type" value="Genomic_DNA"/>
</dbReference>
<gene>
    <name evidence="11" type="ORF">CGI_10016907</name>
</gene>
<keyword evidence="8" id="KW-1133">Transmembrane helix</keyword>
<dbReference type="InterPro" id="IPR057992">
    <property type="entry name" value="TPR_SYVN1_N"/>
</dbReference>
<dbReference type="Pfam" id="PF25563">
    <property type="entry name" value="TPR_SYVN1_N"/>
    <property type="match status" value="1"/>
</dbReference>
<evidence type="ECO:0000256" key="3">
    <source>
        <dbReference type="ARBA" id="ARBA00022679"/>
    </source>
</evidence>
<evidence type="ECO:0000256" key="1">
    <source>
        <dbReference type="ARBA" id="ARBA00004370"/>
    </source>
</evidence>
<name>K1QT14_MAGGI</name>
<comment type="subcellular location">
    <subcellularLocation>
        <location evidence="1">Membrane</location>
    </subcellularLocation>
</comment>
<dbReference type="InParanoid" id="K1QT14"/>
<evidence type="ECO:0000256" key="9">
    <source>
        <dbReference type="ARBA" id="ARBA00023136"/>
    </source>
</evidence>
<evidence type="ECO:0000256" key="2">
    <source>
        <dbReference type="ARBA" id="ARBA00004906"/>
    </source>
</evidence>
<keyword evidence="5" id="KW-0479">Metal-binding</keyword>
<sequence>MKTLLVTGLSVVLSAAVIGNAYYQKKQFYPSVVYITKSNPSMAGDYDFITLIYYVVEDVNSLMRGTHGFH</sequence>
<evidence type="ECO:0000256" key="6">
    <source>
        <dbReference type="ARBA" id="ARBA00022771"/>
    </source>
</evidence>